<dbReference type="EMBL" id="FN554889">
    <property type="protein sequence ID" value="CBG74681.1"/>
    <property type="molecule type" value="Genomic_DNA"/>
</dbReference>
<name>C9ZAZ0_STRSW</name>
<organism evidence="2 3">
    <name type="scientific">Streptomyces scabiei (strain 87.22)</name>
    <dbReference type="NCBI Taxonomy" id="680198"/>
    <lineage>
        <taxon>Bacteria</taxon>
        <taxon>Bacillati</taxon>
        <taxon>Actinomycetota</taxon>
        <taxon>Actinomycetes</taxon>
        <taxon>Kitasatosporales</taxon>
        <taxon>Streptomycetaceae</taxon>
        <taxon>Streptomyces</taxon>
    </lineage>
</organism>
<dbReference type="KEGG" id="scb:SCAB_77101"/>
<sequence>MPGQREIRRPPPPDPACDANRAPGSRDQAHLQLGQPKVRVVCRRHAGCEGRYFDARADAGTVHLEADSVAESGDMTRGGAVQPEEVSGRHVRRRAEFVQVATAAERRACATHHNVFHASIEER</sequence>
<evidence type="ECO:0000256" key="1">
    <source>
        <dbReference type="SAM" id="MobiDB-lite"/>
    </source>
</evidence>
<dbReference type="AlphaFoldDB" id="C9ZAZ0"/>
<feature type="region of interest" description="Disordered" evidence="1">
    <location>
        <begin position="1"/>
        <end position="32"/>
    </location>
</feature>
<dbReference type="HOGENOM" id="CLU_2014041_0_0_11"/>
<gene>
    <name evidence="2" type="ordered locus">SCAB_77101</name>
</gene>
<accession>C9ZAZ0</accession>
<protein>
    <submittedName>
        <fullName evidence="2">Uncharacterized protein</fullName>
    </submittedName>
</protein>
<evidence type="ECO:0000313" key="2">
    <source>
        <dbReference type="EMBL" id="CBG74681.1"/>
    </source>
</evidence>
<feature type="compositionally biased region" description="Basic and acidic residues" evidence="1">
    <location>
        <begin position="1"/>
        <end position="11"/>
    </location>
</feature>
<proteinExistence type="predicted"/>
<reference evidence="2 3" key="1">
    <citation type="journal article" date="2010" name="Mol. Plant Microbe Interact.">
        <title>Streptomyces scabies 87-22 contains a coronafacic acid-like biosynthetic cluster that contributes to plant-microbe interactions.</title>
        <authorList>
            <person name="Bignell D.R."/>
            <person name="Seipke R.F."/>
            <person name="Huguet-Tapia J.C."/>
            <person name="Chambers A.H."/>
            <person name="Parry R.J."/>
            <person name="Loria R."/>
        </authorList>
    </citation>
    <scope>NUCLEOTIDE SEQUENCE [LARGE SCALE GENOMIC DNA]</scope>
    <source>
        <strain evidence="2 3">87.22</strain>
    </source>
</reference>
<dbReference type="Proteomes" id="UP000001444">
    <property type="component" value="Chromosome"/>
</dbReference>
<evidence type="ECO:0000313" key="3">
    <source>
        <dbReference type="Proteomes" id="UP000001444"/>
    </source>
</evidence>
<feature type="region of interest" description="Disordered" evidence="1">
    <location>
        <begin position="69"/>
        <end position="88"/>
    </location>
</feature>
<keyword evidence="3" id="KW-1185">Reference proteome</keyword>